<feature type="compositionally biased region" description="Polar residues" evidence="1">
    <location>
        <begin position="176"/>
        <end position="190"/>
    </location>
</feature>
<feature type="compositionally biased region" description="Low complexity" evidence="1">
    <location>
        <begin position="757"/>
        <end position="771"/>
    </location>
</feature>
<feature type="compositionally biased region" description="Basic and acidic residues" evidence="1">
    <location>
        <begin position="805"/>
        <end position="827"/>
    </location>
</feature>
<dbReference type="AlphaFoldDB" id="A0A1E4SYV8"/>
<evidence type="ECO:0000256" key="1">
    <source>
        <dbReference type="SAM" id="MobiDB-lite"/>
    </source>
</evidence>
<dbReference type="EMBL" id="KV453855">
    <property type="protein sequence ID" value="ODV84693.1"/>
    <property type="molecule type" value="Genomic_DNA"/>
</dbReference>
<feature type="compositionally biased region" description="Low complexity" evidence="1">
    <location>
        <begin position="992"/>
        <end position="1001"/>
    </location>
</feature>
<name>A0A1E4SYV8_9ASCO</name>
<reference evidence="3" key="1">
    <citation type="submission" date="2016-04" db="EMBL/GenBank/DDBJ databases">
        <title>Comparative genomics of biotechnologically important yeasts.</title>
        <authorList>
            <consortium name="DOE Joint Genome Institute"/>
            <person name="Riley R."/>
            <person name="Haridas S."/>
            <person name="Wolfe K.H."/>
            <person name="Lopes M.R."/>
            <person name="Hittinger C.T."/>
            <person name="Goker M."/>
            <person name="Salamov A."/>
            <person name="Wisecaver J."/>
            <person name="Long T.M."/>
            <person name="Aerts A.L."/>
            <person name="Barry K."/>
            <person name="Choi C."/>
            <person name="Clum A."/>
            <person name="Coughlan A.Y."/>
            <person name="Deshpande S."/>
            <person name="Douglass A.P."/>
            <person name="Hanson S.J."/>
            <person name="Klenk H.-P."/>
            <person name="Labutti K."/>
            <person name="Lapidus A."/>
            <person name="Lindquist E."/>
            <person name="Lipzen A."/>
            <person name="Meier-Kolthoff J.P."/>
            <person name="Ohm R.A."/>
            <person name="Otillar R.P."/>
            <person name="Pangilinan J."/>
            <person name="Peng Y."/>
            <person name="Rokas A."/>
            <person name="Rosa C.A."/>
            <person name="Scheuner C."/>
            <person name="Sibirny A.A."/>
            <person name="Slot J.C."/>
            <person name="Stielow J.B."/>
            <person name="Sun H."/>
            <person name="Kurtzman C.P."/>
            <person name="Blackwell M."/>
            <person name="Grigoriev I.V."/>
            <person name="Jeffries T.W."/>
        </authorList>
    </citation>
    <scope>NUCLEOTIDE SEQUENCE [LARGE SCALE GENOMIC DNA]</scope>
    <source>
        <strain evidence="3">NRRL YB-2248</strain>
    </source>
</reference>
<feature type="compositionally biased region" description="Basic and acidic residues" evidence="1">
    <location>
        <begin position="504"/>
        <end position="514"/>
    </location>
</feature>
<dbReference type="Proteomes" id="UP000094801">
    <property type="component" value="Unassembled WGS sequence"/>
</dbReference>
<feature type="compositionally biased region" description="Basic and acidic residues" evidence="1">
    <location>
        <begin position="217"/>
        <end position="232"/>
    </location>
</feature>
<accession>A0A1E4SYV8</accession>
<feature type="compositionally biased region" description="Acidic residues" evidence="1">
    <location>
        <begin position="780"/>
        <end position="793"/>
    </location>
</feature>
<feature type="compositionally biased region" description="Basic and acidic residues" evidence="1">
    <location>
        <begin position="725"/>
        <end position="745"/>
    </location>
</feature>
<feature type="compositionally biased region" description="Low complexity" evidence="1">
    <location>
        <begin position="680"/>
        <end position="690"/>
    </location>
</feature>
<feature type="compositionally biased region" description="Polar residues" evidence="1">
    <location>
        <begin position="1054"/>
        <end position="1086"/>
    </location>
</feature>
<feature type="region of interest" description="Disordered" evidence="1">
    <location>
        <begin position="132"/>
        <end position="245"/>
    </location>
</feature>
<feature type="compositionally biased region" description="Acidic residues" evidence="1">
    <location>
        <begin position="132"/>
        <end position="166"/>
    </location>
</feature>
<evidence type="ECO:0000313" key="2">
    <source>
        <dbReference type="EMBL" id="ODV84693.1"/>
    </source>
</evidence>
<feature type="compositionally biased region" description="Basic and acidic residues" evidence="1">
    <location>
        <begin position="979"/>
        <end position="991"/>
    </location>
</feature>
<feature type="compositionally biased region" description="Polar residues" evidence="1">
    <location>
        <begin position="712"/>
        <end position="724"/>
    </location>
</feature>
<feature type="region of interest" description="Disordered" evidence="1">
    <location>
        <begin position="412"/>
        <end position="432"/>
    </location>
</feature>
<gene>
    <name evidence="2" type="ORF">CANARDRAFT_28849</name>
</gene>
<dbReference type="OrthoDB" id="3997936at2759"/>
<feature type="compositionally biased region" description="Acidic residues" evidence="1">
    <location>
        <begin position="521"/>
        <end position="530"/>
    </location>
</feature>
<feature type="compositionally biased region" description="Basic and acidic residues" evidence="1">
    <location>
        <begin position="592"/>
        <end position="602"/>
    </location>
</feature>
<proteinExistence type="predicted"/>
<evidence type="ECO:0000313" key="3">
    <source>
        <dbReference type="Proteomes" id="UP000094801"/>
    </source>
</evidence>
<keyword evidence="3" id="KW-1185">Reference proteome</keyword>
<feature type="compositionally biased region" description="Polar residues" evidence="1">
    <location>
        <begin position="197"/>
        <end position="210"/>
    </location>
</feature>
<feature type="region of interest" description="Disordered" evidence="1">
    <location>
        <begin position="447"/>
        <end position="469"/>
    </location>
</feature>
<feature type="compositionally biased region" description="Polar residues" evidence="1">
    <location>
        <begin position="829"/>
        <end position="840"/>
    </location>
</feature>
<feature type="region of interest" description="Disordered" evidence="1">
    <location>
        <begin position="482"/>
        <end position="918"/>
    </location>
</feature>
<feature type="compositionally biased region" description="Polar residues" evidence="1">
    <location>
        <begin position="901"/>
        <end position="918"/>
    </location>
</feature>
<feature type="compositionally biased region" description="Basic residues" evidence="1">
    <location>
        <begin position="1108"/>
        <end position="1117"/>
    </location>
</feature>
<feature type="compositionally biased region" description="Acidic residues" evidence="1">
    <location>
        <begin position="850"/>
        <end position="862"/>
    </location>
</feature>
<organism evidence="2 3">
    <name type="scientific">[Candida] arabinofermentans NRRL YB-2248</name>
    <dbReference type="NCBI Taxonomy" id="983967"/>
    <lineage>
        <taxon>Eukaryota</taxon>
        <taxon>Fungi</taxon>
        <taxon>Dikarya</taxon>
        <taxon>Ascomycota</taxon>
        <taxon>Saccharomycotina</taxon>
        <taxon>Pichiomycetes</taxon>
        <taxon>Pichiales</taxon>
        <taxon>Pichiaceae</taxon>
        <taxon>Ogataea</taxon>
        <taxon>Ogataea/Candida clade</taxon>
    </lineage>
</organism>
<feature type="region of interest" description="Disordered" evidence="1">
    <location>
        <begin position="931"/>
        <end position="1117"/>
    </location>
</feature>
<protein>
    <submittedName>
        <fullName evidence="2">Uncharacterized protein</fullName>
    </submittedName>
</protein>
<feature type="compositionally biased region" description="Polar residues" evidence="1">
    <location>
        <begin position="539"/>
        <end position="553"/>
    </location>
</feature>
<feature type="compositionally biased region" description="Low complexity" evidence="1">
    <location>
        <begin position="639"/>
        <end position="653"/>
    </location>
</feature>
<sequence length="1117" mass="124078">MSETLREQLVGPSDKSFSYTRYRDSIATLRTAKITLREPCLSKQTLERYGLYSNEGLSLFGIYVHIPTRLLIVLCDEKKSFTIRKDIFDLQDIINRTQRNDLLLSGKIIENVHYVSMINANPEHSAVIYDDENEEDQADNEEEEEYDEEDADDEEDDDDDIDDYPDEERVGGQRFIGNSTIHESSSQIERSQLRSELLTSNEKNTQSSLESIDDDASSDKMEAQKEDSEYHNSQDQPRSQAPEPLIGEDLLEEISDIEKRLDISIPFEASFHGISKFRDPIPQIPIYLGYSKQIHDAVTISAVNFASPNYEDIIQDNLENMLLFQRVYSLMDSYVVRVRLYNQTTGKMMPDVKYALNKRFQENDTKDIIEYIVDWYSAYEENDCTVLRSIVSNFDNIESLSDHSIVDESSPLLAGDEVSPTNEIDNGTSEDRPVHEIHAKIAHKKTTPQISMPRFRPHPISSFSKIKRPKVTRTPDQLLNIFSRRSPDSEEGKPLQNPNTLDNTNDRITVREATDSPPSPESDDFYDASEGESPMIESQEMNSGTNDEISSVVTKADNFKDSPSDVFSLYYQIFEDQQEEPQNESNGQSGTHEPEVTEKQDEPDSDPFGAFYRLFGSQLSEKEKESDTVELIDEDMHDSPVATSSPLLSSVSSDSDESDDSYVAEGDISIDPLTVDIQKSAEAASKSNSENESEIDNGTQENFEDNHLAADSSISQSVEASLTDEQSKATHLDSEKQAVDDKATEAEASDAQAVEDGSLSGSENSPSGSLSQMWKVLEGDQAEVDEGDEVGVDEGDRAEVDEEHEVGVDEGDRVEVESDFEYSEKPLRTYSTLTTGNSLATHDRSVSSESESESNDDLSDDQSNDHSDSPESPASSKKDSDVVEDDEPSLPSDTMLEKSTTDQGVNVETQEALPNNQVEISVTAATTIEIELTTGSEEKQNLEDGEVNTDQPDIVDASSAESDDSEIIYESPSKSRISAAEDKVHVTEKTEAATAKVASSTPVKDPISRTNKTKEVDDGSIHPIELSEDEESSSSSIFTNRRSTRIAANVTKKPGSNKSSPVVSKQVDLNSSIIEGNSGSENSDAADSTDYLNLLMDIQNTQVESSRRSRKRKSPGS</sequence>